<keyword evidence="3" id="KW-1185">Reference proteome</keyword>
<evidence type="ECO:0000256" key="1">
    <source>
        <dbReference type="SAM" id="SignalP"/>
    </source>
</evidence>
<keyword evidence="1" id="KW-0732">Signal</keyword>
<protein>
    <submittedName>
        <fullName evidence="2">Uncharacterized protein</fullName>
    </submittedName>
</protein>
<dbReference type="OMA" id="PYPIYVE"/>
<dbReference type="AlphaFoldDB" id="A0A087UPS5"/>
<proteinExistence type="predicted"/>
<sequence length="118" mass="12101">MNKHFFTICLVVALSGLVLIPSVDAGHKLKLKKIAKMLLLANALTGKKILLPLPLPLPVPVFQENIKHIPYEVKSQDYGMGGGYGGGIGGGFGGGMNGGYGGGYGGGMGGGMKGGGWW</sequence>
<gene>
    <name evidence="2" type="ORF">X975_09996</name>
</gene>
<name>A0A087UPS5_STEMI</name>
<evidence type="ECO:0000313" key="3">
    <source>
        <dbReference type="Proteomes" id="UP000054359"/>
    </source>
</evidence>
<dbReference type="Proteomes" id="UP000054359">
    <property type="component" value="Unassembled WGS sequence"/>
</dbReference>
<accession>A0A087UPS5</accession>
<dbReference type="EMBL" id="KK120919">
    <property type="protein sequence ID" value="KFM79364.1"/>
    <property type="molecule type" value="Genomic_DNA"/>
</dbReference>
<feature type="chain" id="PRO_5001830845" evidence="1">
    <location>
        <begin position="26"/>
        <end position="118"/>
    </location>
</feature>
<feature type="non-terminal residue" evidence="2">
    <location>
        <position position="118"/>
    </location>
</feature>
<feature type="signal peptide" evidence="1">
    <location>
        <begin position="1"/>
        <end position="25"/>
    </location>
</feature>
<organism evidence="2 3">
    <name type="scientific">Stegodyphus mimosarum</name>
    <name type="common">African social velvet spider</name>
    <dbReference type="NCBI Taxonomy" id="407821"/>
    <lineage>
        <taxon>Eukaryota</taxon>
        <taxon>Metazoa</taxon>
        <taxon>Ecdysozoa</taxon>
        <taxon>Arthropoda</taxon>
        <taxon>Chelicerata</taxon>
        <taxon>Arachnida</taxon>
        <taxon>Araneae</taxon>
        <taxon>Araneomorphae</taxon>
        <taxon>Entelegynae</taxon>
        <taxon>Eresoidea</taxon>
        <taxon>Eresidae</taxon>
        <taxon>Stegodyphus</taxon>
    </lineage>
</organism>
<evidence type="ECO:0000313" key="2">
    <source>
        <dbReference type="EMBL" id="KFM79364.1"/>
    </source>
</evidence>
<reference evidence="2 3" key="1">
    <citation type="submission" date="2013-11" db="EMBL/GenBank/DDBJ databases">
        <title>Genome sequencing of Stegodyphus mimosarum.</title>
        <authorList>
            <person name="Bechsgaard J."/>
        </authorList>
    </citation>
    <scope>NUCLEOTIDE SEQUENCE [LARGE SCALE GENOMIC DNA]</scope>
</reference>